<dbReference type="Proteomes" id="UP000253562">
    <property type="component" value="Unassembled WGS sequence"/>
</dbReference>
<keyword evidence="9" id="KW-0560">Oxidoreductase</keyword>
<evidence type="ECO:0000256" key="8">
    <source>
        <dbReference type="ARBA" id="ARBA00022989"/>
    </source>
</evidence>
<dbReference type="SUPFAM" id="SSF51905">
    <property type="entry name" value="FAD/NAD(P)-binding domain"/>
    <property type="match status" value="2"/>
</dbReference>
<feature type="transmembrane region" description="Helical" evidence="13">
    <location>
        <begin position="177"/>
        <end position="202"/>
    </location>
</feature>
<dbReference type="OrthoDB" id="9781621at2"/>
<keyword evidence="10" id="KW-0520">NAD</keyword>
<feature type="transmembrane region" description="Helical" evidence="13">
    <location>
        <begin position="308"/>
        <end position="325"/>
    </location>
</feature>
<evidence type="ECO:0000256" key="10">
    <source>
        <dbReference type="ARBA" id="ARBA00023027"/>
    </source>
</evidence>
<evidence type="ECO:0000259" key="14">
    <source>
        <dbReference type="Pfam" id="PF01699"/>
    </source>
</evidence>
<evidence type="ECO:0000256" key="3">
    <source>
        <dbReference type="ARBA" id="ARBA00012637"/>
    </source>
</evidence>
<gene>
    <name evidence="17" type="ORF">DTL42_04955</name>
</gene>
<feature type="transmembrane region" description="Helical" evidence="13">
    <location>
        <begin position="102"/>
        <end position="119"/>
    </location>
</feature>
<keyword evidence="6" id="KW-0274">FAD</keyword>
<dbReference type="AlphaFoldDB" id="A0A368KYT5"/>
<dbReference type="InterPro" id="IPR044880">
    <property type="entry name" value="NCX_ion-bd_dom_sf"/>
</dbReference>
<feature type="transmembrane region" description="Helical" evidence="13">
    <location>
        <begin position="77"/>
        <end position="95"/>
    </location>
</feature>
<dbReference type="NCBIfam" id="TIGR00367">
    <property type="entry name" value="calcium/sodium antiporter"/>
    <property type="match status" value="1"/>
</dbReference>
<feature type="domain" description="External alternative NADH-ubiquinone oxidoreductase-like C-terminal" evidence="16">
    <location>
        <begin position="735"/>
        <end position="795"/>
    </location>
</feature>
<keyword evidence="11 13" id="KW-0472">Membrane</keyword>
<dbReference type="GO" id="GO:0055085">
    <property type="term" value="P:transmembrane transport"/>
    <property type="evidence" value="ECO:0007669"/>
    <property type="project" value="InterPro"/>
</dbReference>
<keyword evidence="8 13" id="KW-1133">Transmembrane helix</keyword>
<evidence type="ECO:0000313" key="17">
    <source>
        <dbReference type="EMBL" id="RCS54492.1"/>
    </source>
</evidence>
<dbReference type="EMBL" id="QPEX01000010">
    <property type="protein sequence ID" value="RCS54492.1"/>
    <property type="molecule type" value="Genomic_DNA"/>
</dbReference>
<comment type="similarity">
    <text evidence="2">Belongs to the NADH dehydrogenase family.</text>
</comment>
<evidence type="ECO:0000256" key="6">
    <source>
        <dbReference type="ARBA" id="ARBA00022827"/>
    </source>
</evidence>
<dbReference type="RefSeq" id="WP_114367557.1">
    <property type="nucleotide sequence ID" value="NZ_QPEX01000010.1"/>
</dbReference>
<evidence type="ECO:0000256" key="4">
    <source>
        <dbReference type="ARBA" id="ARBA00022630"/>
    </source>
</evidence>
<dbReference type="Pfam" id="PF22366">
    <property type="entry name" value="NDH2_C"/>
    <property type="match status" value="1"/>
</dbReference>
<reference evidence="17 18" key="1">
    <citation type="submission" date="2018-07" db="EMBL/GenBank/DDBJ databases">
        <title>Comparative genomes isolates from brazilian mangrove.</title>
        <authorList>
            <person name="De Araujo J.E."/>
            <person name="Taketani R.G."/>
            <person name="Silva M.C.P."/>
            <person name="Lourenco M.V."/>
            <person name="Oliveira V.M."/>
            <person name="Andreote F.D."/>
        </authorList>
    </citation>
    <scope>NUCLEOTIDE SEQUENCE [LARGE SCALE GENOMIC DNA]</scope>
    <source>
        <strain evidence="17 18">HEX PRIS-MGV</strain>
    </source>
</reference>
<dbReference type="Gene3D" id="6.10.280.80">
    <property type="entry name" value="NCX, peripheral helical region"/>
    <property type="match status" value="1"/>
</dbReference>
<dbReference type="Gene3D" id="3.50.50.100">
    <property type="match status" value="1"/>
</dbReference>
<dbReference type="InterPro" id="IPR054585">
    <property type="entry name" value="NDH2-like_C"/>
</dbReference>
<dbReference type="InterPro" id="IPR036188">
    <property type="entry name" value="FAD/NAD-bd_sf"/>
</dbReference>
<dbReference type="InterPro" id="IPR023753">
    <property type="entry name" value="FAD/NAD-binding_dom"/>
</dbReference>
<feature type="transmembrane region" description="Helical" evidence="13">
    <location>
        <begin position="378"/>
        <end position="398"/>
    </location>
</feature>
<evidence type="ECO:0000313" key="18">
    <source>
        <dbReference type="Proteomes" id="UP000253562"/>
    </source>
</evidence>
<feature type="transmembrane region" description="Helical" evidence="13">
    <location>
        <begin position="337"/>
        <end position="357"/>
    </location>
</feature>
<dbReference type="Gene3D" id="1.20.1420.30">
    <property type="entry name" value="NCX, central ion-binding region"/>
    <property type="match status" value="2"/>
</dbReference>
<evidence type="ECO:0000256" key="13">
    <source>
        <dbReference type="SAM" id="Phobius"/>
    </source>
</evidence>
<feature type="transmembrane region" description="Helical" evidence="13">
    <location>
        <begin position="125"/>
        <end position="144"/>
    </location>
</feature>
<feature type="transmembrane region" description="Helical" evidence="13">
    <location>
        <begin position="28"/>
        <end position="46"/>
    </location>
</feature>
<keyword evidence="4" id="KW-0285">Flavoprotein</keyword>
<comment type="subcellular location">
    <subcellularLocation>
        <location evidence="1">Membrane</location>
        <topology evidence="1">Multi-pass membrane protein</topology>
    </subcellularLocation>
</comment>
<dbReference type="EC" id="1.6.5.9" evidence="3"/>
<dbReference type="Pfam" id="PF01699">
    <property type="entry name" value="Na_Ca_ex"/>
    <property type="match status" value="2"/>
</dbReference>
<proteinExistence type="inferred from homology"/>
<dbReference type="InterPro" id="IPR004481">
    <property type="entry name" value="K/Na/Ca-exchanger"/>
</dbReference>
<feature type="domain" description="FAD/NAD(P)-binding" evidence="15">
    <location>
        <begin position="380"/>
        <end position="706"/>
    </location>
</feature>
<comment type="catalytic activity">
    <reaction evidence="12">
        <text>a quinone + NADH + H(+) = a quinol + NAD(+)</text>
        <dbReference type="Rhea" id="RHEA:46160"/>
        <dbReference type="ChEBI" id="CHEBI:15378"/>
        <dbReference type="ChEBI" id="CHEBI:24646"/>
        <dbReference type="ChEBI" id="CHEBI:57540"/>
        <dbReference type="ChEBI" id="CHEBI:57945"/>
        <dbReference type="ChEBI" id="CHEBI:132124"/>
        <dbReference type="EC" id="1.6.5.9"/>
    </reaction>
</comment>
<name>A0A368KYT5_9BACT</name>
<evidence type="ECO:0000259" key="16">
    <source>
        <dbReference type="Pfam" id="PF22366"/>
    </source>
</evidence>
<evidence type="ECO:0000259" key="15">
    <source>
        <dbReference type="Pfam" id="PF07992"/>
    </source>
</evidence>
<keyword evidence="7" id="KW-0809">Transit peptide</keyword>
<dbReference type="InterPro" id="IPR004837">
    <property type="entry name" value="NaCa_Exmemb"/>
</dbReference>
<comment type="caution">
    <text evidence="17">The sequence shown here is derived from an EMBL/GenBank/DDBJ whole genome shotgun (WGS) entry which is preliminary data.</text>
</comment>
<evidence type="ECO:0000256" key="5">
    <source>
        <dbReference type="ARBA" id="ARBA00022692"/>
    </source>
</evidence>
<evidence type="ECO:0000256" key="9">
    <source>
        <dbReference type="ARBA" id="ARBA00023002"/>
    </source>
</evidence>
<evidence type="ECO:0000256" key="1">
    <source>
        <dbReference type="ARBA" id="ARBA00004141"/>
    </source>
</evidence>
<protein>
    <recommendedName>
        <fullName evidence="3">NADH:ubiquinone reductase (non-electrogenic)</fullName>
        <ecNumber evidence="3">1.6.5.9</ecNumber>
    </recommendedName>
</protein>
<dbReference type="GO" id="GO:0016020">
    <property type="term" value="C:membrane"/>
    <property type="evidence" value="ECO:0007669"/>
    <property type="project" value="UniProtKB-SubCell"/>
</dbReference>
<dbReference type="PRINTS" id="PR00368">
    <property type="entry name" value="FADPNR"/>
</dbReference>
<feature type="domain" description="Sodium/calcium exchanger membrane region" evidence="14">
    <location>
        <begin position="181"/>
        <end position="323"/>
    </location>
</feature>
<evidence type="ECO:0000256" key="7">
    <source>
        <dbReference type="ARBA" id="ARBA00022946"/>
    </source>
</evidence>
<evidence type="ECO:0000256" key="12">
    <source>
        <dbReference type="ARBA" id="ARBA00047599"/>
    </source>
</evidence>
<organism evidence="17 18">
    <name type="scientific">Bremerella cremea</name>
    <dbReference type="NCBI Taxonomy" id="1031537"/>
    <lineage>
        <taxon>Bacteria</taxon>
        <taxon>Pseudomonadati</taxon>
        <taxon>Planctomycetota</taxon>
        <taxon>Planctomycetia</taxon>
        <taxon>Pirellulales</taxon>
        <taxon>Pirellulaceae</taxon>
        <taxon>Bremerella</taxon>
    </lineage>
</organism>
<dbReference type="InterPro" id="IPR045024">
    <property type="entry name" value="NDH-2"/>
</dbReference>
<feature type="transmembrane region" description="Helical" evidence="13">
    <location>
        <begin position="214"/>
        <end position="238"/>
    </location>
</feature>
<sequence>MIALLLIVVGLIALVIGAEILVQGASKLAASMGISSLIIGLTVVAFGTSAPEMAVSVTSSLTGSSDVAVGNVTGSNIFNVLLILGLSALITPLVVDQKLVRFDVPLILVISIIVWLFAYDLRISQWEGALLFAGLIAYTIRCVLVGRQESIEVKQEYNDAYLATNEDKTPSATRVNVVWQLSLIVGGLVLLVIGANCLVSGATTIARSLGVSELVIGLTIVAAGTSLPELATSVVAALRGHRDIAVGNVVGSNIFNLLGVLGLSAAVLPGGITVAEQAWKFDMPVMIAVAAACLPVFFTGHRIARGEGLLFVGYYVAYLVAIILFTTKSTALPAFEVLMICFAIPITVVTLLISVTRSLDLWRWQKARERFTNSGDKLPHVVVIGGGFGGLATVRNLGRTESRVTLVDRRNFHLFQPLLYQVATGSLSPANIAAPLRNLLRRHWNVSVQLEAVTDIDLTRKMVLLSDGHEVSFDYLVVAAGVRHSYFGNSQWESAAPGLKTIEDATEIRRKILSAFEAAENETDEHRRRQLLTFVIVGGGPTGVELAGSLAEIARHTLEFEFRKINPSSAHIILVEAADRILGMYPPKLSAEAQASLERLGVRVRCQTRVLDVEEGLLTLASSDQQQEHLPATTILWAAGVEASPLAKSLGEQANANIDRAGRVAVKSDLSLEGHPEVFVIGDMAACTGTDGKPLPGIAPVAMQQGKYVAKLIREELALAETNKPRKREPFQYHHQGSLATIGRSAAVAEIGGWKLSGFLAWTLWLVIHIANLSQFESRILVFIQWIWSFITFGRSARLITGVPRETESSQSTNDSPEQANV</sequence>
<feature type="transmembrane region" description="Helical" evidence="13">
    <location>
        <begin position="250"/>
        <end position="272"/>
    </location>
</feature>
<evidence type="ECO:0000256" key="11">
    <source>
        <dbReference type="ARBA" id="ARBA00023136"/>
    </source>
</evidence>
<dbReference type="GO" id="GO:0050136">
    <property type="term" value="F:NADH dehydrogenase (quinone) (non-electrogenic) activity"/>
    <property type="evidence" value="ECO:0007669"/>
    <property type="project" value="UniProtKB-EC"/>
</dbReference>
<dbReference type="Pfam" id="PF07992">
    <property type="entry name" value="Pyr_redox_2"/>
    <property type="match status" value="1"/>
</dbReference>
<accession>A0A368KYT5</accession>
<evidence type="ECO:0000256" key="2">
    <source>
        <dbReference type="ARBA" id="ARBA00005272"/>
    </source>
</evidence>
<dbReference type="PANTHER" id="PTHR43706:SF47">
    <property type="entry name" value="EXTERNAL NADH-UBIQUINONE OXIDOREDUCTASE 1, MITOCHONDRIAL-RELATED"/>
    <property type="match status" value="1"/>
</dbReference>
<feature type="domain" description="Sodium/calcium exchanger membrane region" evidence="14">
    <location>
        <begin position="3"/>
        <end position="140"/>
    </location>
</feature>
<dbReference type="PRINTS" id="PR00411">
    <property type="entry name" value="PNDRDTASEI"/>
</dbReference>
<keyword evidence="5 13" id="KW-0812">Transmembrane</keyword>
<feature type="transmembrane region" description="Helical" evidence="13">
    <location>
        <begin position="284"/>
        <end position="301"/>
    </location>
</feature>
<dbReference type="PANTHER" id="PTHR43706">
    <property type="entry name" value="NADH DEHYDROGENASE"/>
    <property type="match status" value="1"/>
</dbReference>